<organism evidence="1 2">
    <name type="scientific">Ajellomyces capsulatus</name>
    <name type="common">Darling's disease fungus</name>
    <name type="synonym">Histoplasma capsulatum</name>
    <dbReference type="NCBI Taxonomy" id="5037"/>
    <lineage>
        <taxon>Eukaryota</taxon>
        <taxon>Fungi</taxon>
        <taxon>Dikarya</taxon>
        <taxon>Ascomycota</taxon>
        <taxon>Pezizomycotina</taxon>
        <taxon>Eurotiomycetes</taxon>
        <taxon>Eurotiomycetidae</taxon>
        <taxon>Onygenales</taxon>
        <taxon>Ajellomycetaceae</taxon>
        <taxon>Histoplasma</taxon>
    </lineage>
</organism>
<reference evidence="1" key="1">
    <citation type="submission" date="2021-01" db="EMBL/GenBank/DDBJ databases">
        <title>Chromosome-level genome assembly of a human fungal pathogen reveals clustering of transcriptionally co-regulated genes.</title>
        <authorList>
            <person name="Voorhies M."/>
            <person name="Cohen S."/>
            <person name="Shea T.P."/>
            <person name="Petrus S."/>
            <person name="Munoz J.F."/>
            <person name="Poplawski S."/>
            <person name="Goldman W.E."/>
            <person name="Michael T."/>
            <person name="Cuomo C.A."/>
            <person name="Sil A."/>
            <person name="Beyhan S."/>
        </authorList>
    </citation>
    <scope>NUCLEOTIDE SEQUENCE</scope>
    <source>
        <strain evidence="1">WU24</strain>
    </source>
</reference>
<dbReference type="VEuPathDB" id="FungiDB:I7I51_00535"/>
<protein>
    <submittedName>
        <fullName evidence="1">Leucine rich repeat domain-containing protein</fullName>
    </submittedName>
</protein>
<accession>A0A8A1MH69</accession>
<dbReference type="AlphaFoldDB" id="A0A8A1MH69"/>
<evidence type="ECO:0000313" key="2">
    <source>
        <dbReference type="Proteomes" id="UP000663671"/>
    </source>
</evidence>
<sequence>MPWLKRGGGRNLKISAI</sequence>
<dbReference type="EMBL" id="CP069114">
    <property type="protein sequence ID" value="QSS63477.1"/>
    <property type="molecule type" value="Genomic_DNA"/>
</dbReference>
<gene>
    <name evidence="1" type="ORF">I7I51_00535</name>
</gene>
<proteinExistence type="predicted"/>
<dbReference type="Proteomes" id="UP000663671">
    <property type="component" value="Chromosome 1"/>
</dbReference>
<evidence type="ECO:0000313" key="1">
    <source>
        <dbReference type="EMBL" id="QSS63477.1"/>
    </source>
</evidence>
<name>A0A8A1MH69_AJECA</name>